<feature type="domain" description="VOC" evidence="2">
    <location>
        <begin position="172"/>
        <end position="290"/>
    </location>
</feature>
<dbReference type="Pfam" id="PF00903">
    <property type="entry name" value="Glyoxalase"/>
    <property type="match status" value="1"/>
</dbReference>
<evidence type="ECO:0000259" key="2">
    <source>
        <dbReference type="PROSITE" id="PS51819"/>
    </source>
</evidence>
<dbReference type="EMBL" id="BMJI01000015">
    <property type="protein sequence ID" value="GGC95052.1"/>
    <property type="molecule type" value="Genomic_DNA"/>
</dbReference>
<accession>A0ABQ1PDD6</accession>
<sequence>MKLQVNDRLPDDTAMGVLTLRAGDLPALVGYYQAALGLTEVASDADGVLLGRGGAGLVRITDGHGLRLPSRSEAGLFHTALLFEDRSQLADTVAAALRRPEGRYVGAQDHAVSQAFYFQDPENNGIELYWDRPREAWHWQHDAVHMTVDPLDGRAFLDEHVRHDEPQADPATVGHVHLQVGDVATAHDFYVGALGFAATARLGETALFVSAGGYHHHMAMNVWNSAGAGPRRDTLGLGRVEIAVPSDADVAALREQLDAAGIPVAVQDHGRGNALVFADPWRNELRVAAA</sequence>
<dbReference type="InterPro" id="IPR029068">
    <property type="entry name" value="Glyas_Bleomycin-R_OHBP_Dase"/>
</dbReference>
<dbReference type="RefSeq" id="WP_188668515.1">
    <property type="nucleotide sequence ID" value="NZ_BMJI01000015.1"/>
</dbReference>
<feature type="domain" description="VOC" evidence="2">
    <location>
        <begin position="14"/>
        <end position="131"/>
    </location>
</feature>
<dbReference type="PROSITE" id="PS00934">
    <property type="entry name" value="GLYOXALASE_I_1"/>
    <property type="match status" value="1"/>
</dbReference>
<comment type="caution">
    <text evidence="3">The sequence shown here is derived from an EMBL/GenBank/DDBJ whole genome shotgun (WGS) entry which is preliminary data.</text>
</comment>
<protein>
    <submittedName>
        <fullName evidence="3">Glyoxalase</fullName>
    </submittedName>
</protein>
<evidence type="ECO:0000313" key="4">
    <source>
        <dbReference type="Proteomes" id="UP000597761"/>
    </source>
</evidence>
<gene>
    <name evidence="3" type="ORF">GCM10011512_22610</name>
</gene>
<keyword evidence="4" id="KW-1185">Reference proteome</keyword>
<evidence type="ECO:0000256" key="1">
    <source>
        <dbReference type="ARBA" id="ARBA00022723"/>
    </source>
</evidence>
<keyword evidence="1" id="KW-0479">Metal-binding</keyword>
<dbReference type="PROSITE" id="PS51819">
    <property type="entry name" value="VOC"/>
    <property type="match status" value="2"/>
</dbReference>
<proteinExistence type="predicted"/>
<dbReference type="Proteomes" id="UP000597761">
    <property type="component" value="Unassembled WGS sequence"/>
</dbReference>
<dbReference type="InterPro" id="IPR018146">
    <property type="entry name" value="Glyoxalase_1_CS"/>
</dbReference>
<evidence type="ECO:0000313" key="3">
    <source>
        <dbReference type="EMBL" id="GGC95052.1"/>
    </source>
</evidence>
<reference evidence="4" key="1">
    <citation type="journal article" date="2019" name="Int. J. Syst. Evol. Microbiol.">
        <title>The Global Catalogue of Microorganisms (GCM) 10K type strain sequencing project: providing services to taxonomists for standard genome sequencing and annotation.</title>
        <authorList>
            <consortium name="The Broad Institute Genomics Platform"/>
            <consortium name="The Broad Institute Genome Sequencing Center for Infectious Disease"/>
            <person name="Wu L."/>
            <person name="Ma J."/>
        </authorList>
    </citation>
    <scope>NUCLEOTIDE SEQUENCE [LARGE SCALE GENOMIC DNA]</scope>
    <source>
        <strain evidence="4">CGMCC 1.15480</strain>
    </source>
</reference>
<dbReference type="SUPFAM" id="SSF54593">
    <property type="entry name" value="Glyoxalase/Bleomycin resistance protein/Dihydroxybiphenyl dioxygenase"/>
    <property type="match status" value="2"/>
</dbReference>
<dbReference type="InterPro" id="IPR004360">
    <property type="entry name" value="Glyas_Fos-R_dOase_dom"/>
</dbReference>
<dbReference type="InterPro" id="IPR037523">
    <property type="entry name" value="VOC_core"/>
</dbReference>
<dbReference type="PANTHER" id="PTHR43279:SF1">
    <property type="entry name" value="CATECHOL-2,3-DIOXYGENASE"/>
    <property type="match status" value="1"/>
</dbReference>
<organism evidence="3 4">
    <name type="scientific">Tersicoccus solisilvae</name>
    <dbReference type="NCBI Taxonomy" id="1882339"/>
    <lineage>
        <taxon>Bacteria</taxon>
        <taxon>Bacillati</taxon>
        <taxon>Actinomycetota</taxon>
        <taxon>Actinomycetes</taxon>
        <taxon>Micrococcales</taxon>
        <taxon>Micrococcaceae</taxon>
        <taxon>Tersicoccus</taxon>
    </lineage>
</organism>
<dbReference type="PANTHER" id="PTHR43279">
    <property type="entry name" value="CATECHOL-2,3-DIOXYGENASE"/>
    <property type="match status" value="1"/>
</dbReference>
<dbReference type="Gene3D" id="3.10.180.10">
    <property type="entry name" value="2,3-Dihydroxybiphenyl 1,2-Dioxygenase, domain 1"/>
    <property type="match status" value="2"/>
</dbReference>
<name>A0ABQ1PDD6_9MICC</name>